<dbReference type="Gene3D" id="1.20.59.10">
    <property type="entry name" value="Chorismate mutase"/>
    <property type="match status" value="1"/>
</dbReference>
<comment type="function">
    <text evidence="2">Catalyzes the Claisen rearrangement of chorismate to prephenate and the decarboxylation/dehydration of prephenate to phenylpyruvate.</text>
</comment>
<dbReference type="GO" id="GO:0009094">
    <property type="term" value="P:L-phenylalanine biosynthetic process"/>
    <property type="evidence" value="ECO:0007669"/>
    <property type="project" value="UniProtKB-UniPathway"/>
</dbReference>
<evidence type="ECO:0000256" key="11">
    <source>
        <dbReference type="ARBA" id="ARBA00023141"/>
    </source>
</evidence>
<evidence type="ECO:0000256" key="19">
    <source>
        <dbReference type="PIRSR" id="PIRSR001500-2"/>
    </source>
</evidence>
<dbReference type="CDD" id="cd04905">
    <property type="entry name" value="ACT_CM-PDT"/>
    <property type="match status" value="1"/>
</dbReference>
<dbReference type="PROSITE" id="PS51171">
    <property type="entry name" value="PREPHENATE_DEHYDR_3"/>
    <property type="match status" value="1"/>
</dbReference>
<dbReference type="FunFam" id="1.20.59.10:FF:000004">
    <property type="entry name" value="Prephenate dehydratase"/>
    <property type="match status" value="1"/>
</dbReference>
<dbReference type="CDD" id="cd13630">
    <property type="entry name" value="PBP2_PDT_1"/>
    <property type="match status" value="1"/>
</dbReference>
<dbReference type="FunFam" id="3.30.70.260:FF:000012">
    <property type="entry name" value="Prephenate dehydratase"/>
    <property type="match status" value="1"/>
</dbReference>
<evidence type="ECO:0000256" key="13">
    <source>
        <dbReference type="ARBA" id="ARBA00023235"/>
    </source>
</evidence>
<dbReference type="UniPathway" id="UPA00120">
    <property type="reaction ID" value="UER00203"/>
</dbReference>
<dbReference type="GO" id="GO:0004664">
    <property type="term" value="F:prephenate dehydratase activity"/>
    <property type="evidence" value="ECO:0007669"/>
    <property type="project" value="UniProtKB-EC"/>
</dbReference>
<feature type="domain" description="Chorismate mutase" evidence="21">
    <location>
        <begin position="24"/>
        <end position="116"/>
    </location>
</feature>
<evidence type="ECO:0000256" key="7">
    <source>
        <dbReference type="ARBA" id="ARBA00013147"/>
    </source>
</evidence>
<evidence type="ECO:0000256" key="9">
    <source>
        <dbReference type="ARBA" id="ARBA00022490"/>
    </source>
</evidence>
<keyword evidence="10" id="KW-0028">Amino-acid biosynthesis</keyword>
<comment type="catalytic activity">
    <reaction evidence="1">
        <text>chorismate = prephenate</text>
        <dbReference type="Rhea" id="RHEA:13897"/>
        <dbReference type="ChEBI" id="CHEBI:29748"/>
        <dbReference type="ChEBI" id="CHEBI:29934"/>
        <dbReference type="EC" id="5.4.99.5"/>
    </reaction>
</comment>
<accession>V2URN4</accession>
<dbReference type="GO" id="GO:0004106">
    <property type="term" value="F:chorismate mutase activity"/>
    <property type="evidence" value="ECO:0007669"/>
    <property type="project" value="UniProtKB-EC"/>
</dbReference>
<dbReference type="FunFam" id="3.40.190.10:FF:000029">
    <property type="entry name" value="Chorismate mutase/Prephenate dehydratase"/>
    <property type="match status" value="1"/>
</dbReference>
<keyword evidence="25" id="KW-1185">Reference proteome</keyword>
<dbReference type="Pfam" id="PF01842">
    <property type="entry name" value="ACT"/>
    <property type="match status" value="1"/>
</dbReference>
<dbReference type="SUPFAM" id="SSF53850">
    <property type="entry name" value="Periplasmic binding protein-like II"/>
    <property type="match status" value="1"/>
</dbReference>
<proteinExistence type="predicted"/>
<evidence type="ECO:0000256" key="5">
    <source>
        <dbReference type="ARBA" id="ARBA00004817"/>
    </source>
</evidence>
<evidence type="ECO:0000313" key="24">
    <source>
        <dbReference type="EMBL" id="ESK51280.1"/>
    </source>
</evidence>
<dbReference type="SUPFAM" id="SSF48600">
    <property type="entry name" value="Chorismate mutase II"/>
    <property type="match status" value="1"/>
</dbReference>
<keyword evidence="13" id="KW-0413">Isomerase</keyword>
<dbReference type="GO" id="GO:0005737">
    <property type="term" value="C:cytoplasm"/>
    <property type="evidence" value="ECO:0007669"/>
    <property type="project" value="UniProtKB-SubCell"/>
</dbReference>
<feature type="coiled-coil region" evidence="20">
    <location>
        <begin position="30"/>
        <end position="57"/>
    </location>
</feature>
<dbReference type="PROSITE" id="PS51168">
    <property type="entry name" value="CHORISMATE_MUT_2"/>
    <property type="match status" value="1"/>
</dbReference>
<evidence type="ECO:0000256" key="8">
    <source>
        <dbReference type="ARBA" id="ARBA00014401"/>
    </source>
</evidence>
<evidence type="ECO:0000256" key="14">
    <source>
        <dbReference type="ARBA" id="ARBA00023239"/>
    </source>
</evidence>
<dbReference type="InterPro" id="IPR036979">
    <property type="entry name" value="CM_dom_sf"/>
</dbReference>
<dbReference type="GO" id="GO:0046417">
    <property type="term" value="P:chorismate metabolic process"/>
    <property type="evidence" value="ECO:0007669"/>
    <property type="project" value="InterPro"/>
</dbReference>
<evidence type="ECO:0000256" key="16">
    <source>
        <dbReference type="ARBA" id="ARBA00031175"/>
    </source>
</evidence>
<comment type="caution">
    <text evidence="24">The sequence shown here is derived from an EMBL/GenBank/DDBJ whole genome shotgun (WGS) entry which is preliminary data.</text>
</comment>
<comment type="catalytic activity">
    <reaction evidence="18">
        <text>prephenate + H(+) = 3-phenylpyruvate + CO2 + H2O</text>
        <dbReference type="Rhea" id="RHEA:21648"/>
        <dbReference type="ChEBI" id="CHEBI:15377"/>
        <dbReference type="ChEBI" id="CHEBI:15378"/>
        <dbReference type="ChEBI" id="CHEBI:16526"/>
        <dbReference type="ChEBI" id="CHEBI:18005"/>
        <dbReference type="ChEBI" id="CHEBI:29934"/>
        <dbReference type="EC" id="4.2.1.51"/>
    </reaction>
</comment>
<dbReference type="PROSITE" id="PS00857">
    <property type="entry name" value="PREPHENATE_DEHYDR_1"/>
    <property type="match status" value="1"/>
</dbReference>
<dbReference type="UniPathway" id="UPA00121">
    <property type="reaction ID" value="UER00345"/>
</dbReference>
<dbReference type="Gene3D" id="3.30.70.260">
    <property type="match status" value="1"/>
</dbReference>
<dbReference type="Proteomes" id="UP000018418">
    <property type="component" value="Unassembled WGS sequence"/>
</dbReference>
<evidence type="ECO:0000256" key="3">
    <source>
        <dbReference type="ARBA" id="ARBA00004496"/>
    </source>
</evidence>
<dbReference type="InterPro" id="IPR002701">
    <property type="entry name" value="CM_II_prokaryot"/>
</dbReference>
<dbReference type="InterPro" id="IPR001086">
    <property type="entry name" value="Preph_deHydtase"/>
</dbReference>
<keyword evidence="14" id="KW-0456">Lyase</keyword>
<dbReference type="PATRIC" id="fig|1341683.3.peg.1777"/>
<feature type="domain" description="Prephenate dehydratase" evidence="22">
    <location>
        <begin position="116"/>
        <end position="292"/>
    </location>
</feature>
<dbReference type="Gene3D" id="3.40.190.10">
    <property type="entry name" value="Periplasmic binding protein-like II"/>
    <property type="match status" value="2"/>
</dbReference>
<reference evidence="24 25" key="1">
    <citation type="submission" date="2013-10" db="EMBL/GenBank/DDBJ databases">
        <title>The Genome Sequence of Acinetobacter brisouii CIP 110357.</title>
        <authorList>
            <consortium name="The Broad Institute Genomics Platform"/>
            <consortium name="The Broad Institute Genome Sequencing Center for Infectious Disease"/>
            <person name="Cerqueira G."/>
            <person name="Feldgarden M."/>
            <person name="Courvalin P."/>
            <person name="Grillot-Courvalin C."/>
            <person name="Clermont D."/>
            <person name="Rocha E."/>
            <person name="Yoon E.-J."/>
            <person name="Nemec A."/>
            <person name="Young S.K."/>
            <person name="Zeng Q."/>
            <person name="Gargeya S."/>
            <person name="Fitzgerald M."/>
            <person name="Abouelleil A."/>
            <person name="Alvarado L."/>
            <person name="Berlin A.M."/>
            <person name="Chapman S.B."/>
            <person name="Gainer-Dewar J."/>
            <person name="Goldberg J."/>
            <person name="Gnerre S."/>
            <person name="Griggs A."/>
            <person name="Gujja S."/>
            <person name="Hansen M."/>
            <person name="Howarth C."/>
            <person name="Imamovic A."/>
            <person name="Ireland A."/>
            <person name="Larimer J."/>
            <person name="McCowan C."/>
            <person name="Murphy C."/>
            <person name="Pearson M."/>
            <person name="Poon T.W."/>
            <person name="Priest M."/>
            <person name="Roberts A."/>
            <person name="Saif S."/>
            <person name="Shea T."/>
            <person name="Sykes S."/>
            <person name="Wortman J."/>
            <person name="Nusbaum C."/>
            <person name="Birren B."/>
        </authorList>
    </citation>
    <scope>NUCLEOTIDE SEQUENCE [LARGE SCALE GENOMIC DNA]</scope>
    <source>
        <strain evidence="24 25">CIP 110357</strain>
    </source>
</reference>
<dbReference type="Pfam" id="PF01817">
    <property type="entry name" value="CM_2"/>
    <property type="match status" value="1"/>
</dbReference>
<evidence type="ECO:0000256" key="10">
    <source>
        <dbReference type="ARBA" id="ARBA00022605"/>
    </source>
</evidence>
<evidence type="ECO:0000313" key="25">
    <source>
        <dbReference type="Proteomes" id="UP000018418"/>
    </source>
</evidence>
<dbReference type="InterPro" id="IPR045865">
    <property type="entry name" value="ACT-like_dom_sf"/>
</dbReference>
<keyword evidence="9" id="KW-0963">Cytoplasm</keyword>
<dbReference type="EC" id="5.4.99.5" evidence="6"/>
<dbReference type="HOGENOM" id="CLU_035008_0_1_6"/>
<feature type="site" description="Essential for prephenate dehydratase activity" evidence="19">
    <location>
        <position position="285"/>
    </location>
</feature>
<evidence type="ECO:0000256" key="1">
    <source>
        <dbReference type="ARBA" id="ARBA00000824"/>
    </source>
</evidence>
<dbReference type="InterPro" id="IPR036263">
    <property type="entry name" value="Chorismate_II_sf"/>
</dbReference>
<dbReference type="FunFam" id="3.40.190.10:FF:000034">
    <property type="entry name" value="Chorismate mutase/prephenate dehydratase"/>
    <property type="match status" value="1"/>
</dbReference>
<comment type="subcellular location">
    <subcellularLocation>
        <location evidence="3">Cytoplasm</location>
    </subcellularLocation>
</comment>
<feature type="domain" description="ACT" evidence="23">
    <location>
        <begin position="304"/>
        <end position="381"/>
    </location>
</feature>
<dbReference type="EMBL" id="AYEU01000006">
    <property type="protein sequence ID" value="ESK51280.1"/>
    <property type="molecule type" value="Genomic_DNA"/>
</dbReference>
<evidence type="ECO:0000256" key="2">
    <source>
        <dbReference type="ARBA" id="ARBA00002364"/>
    </source>
</evidence>
<dbReference type="InterPro" id="IPR008242">
    <property type="entry name" value="Chor_mutase/pphenate_deHydtase"/>
</dbReference>
<sequence length="385" mass="43120">MWLYLQAEKNMSTGRNDMIQDDQKTTSLNLEQLRSDIDSVDQQIQDLLNRRARLAEAVAKAKFATEENPVFYRPEREAQVLRKVMERNEGPLSDATMARLFREIMSACLALEAPQSIAFLGPEGTFTQAAALKHFGQDAIVRPIATIDEVFREVEAGSAHYGVVPVENSSEGVVNHTLDCFKSSSLNVIGEVELRIHHQFLVSENTRKDSIKQIYAHQQTLAQCRKWLDIHYPGVERVAMTSNAEAARRIRNEWHSAAIASDIAATMYGLEILHSNIEDNPENTTRFLVIGREKIPASGNDKTSLLISAHDRAGALLEILEPFAKHNISLTSIETRPALPEKWAYVFFVDLEGHIDQPNVAAALDEIRPLVKELRVLGSYPVAVL</sequence>
<keyword evidence="12" id="KW-0584">Phenylalanine biosynthesis</keyword>
<dbReference type="PIRSF" id="PIRSF001500">
    <property type="entry name" value="Chor_mut_pdt_Ppr"/>
    <property type="match status" value="1"/>
</dbReference>
<dbReference type="EC" id="4.2.1.51" evidence="7"/>
<gene>
    <name evidence="24" type="ORF">P255_01790</name>
</gene>
<comment type="pathway">
    <text evidence="4">Amino-acid biosynthesis; L-phenylalanine biosynthesis; phenylpyruvate from prephenate: step 1/1.</text>
</comment>
<evidence type="ECO:0000256" key="6">
    <source>
        <dbReference type="ARBA" id="ARBA00012404"/>
    </source>
</evidence>
<dbReference type="InterPro" id="IPR010957">
    <property type="entry name" value="G/b/e-P-prot_chorismate_mutase"/>
</dbReference>
<evidence type="ECO:0000256" key="17">
    <source>
        <dbReference type="ARBA" id="ARBA00031520"/>
    </source>
</evidence>
<dbReference type="NCBIfam" id="TIGR01807">
    <property type="entry name" value="CM_P2"/>
    <property type="match status" value="1"/>
</dbReference>
<evidence type="ECO:0000256" key="18">
    <source>
        <dbReference type="ARBA" id="ARBA00047848"/>
    </source>
</evidence>
<dbReference type="SMART" id="SM00830">
    <property type="entry name" value="CM_2"/>
    <property type="match status" value="1"/>
</dbReference>
<keyword evidence="20" id="KW-0175">Coiled coil</keyword>
<dbReference type="InterPro" id="IPR018528">
    <property type="entry name" value="Preph_deHydtase_CS"/>
</dbReference>
<dbReference type="Pfam" id="PF00800">
    <property type="entry name" value="PDT"/>
    <property type="match status" value="1"/>
</dbReference>
<dbReference type="STRING" id="396323.VH98_02015"/>
<evidence type="ECO:0000256" key="12">
    <source>
        <dbReference type="ARBA" id="ARBA00023222"/>
    </source>
</evidence>
<keyword evidence="11" id="KW-0057">Aromatic amino acid biosynthesis</keyword>
<dbReference type="AlphaFoldDB" id="V2URN4"/>
<evidence type="ECO:0000256" key="15">
    <source>
        <dbReference type="ARBA" id="ARBA00023268"/>
    </source>
</evidence>
<dbReference type="PROSITE" id="PS51671">
    <property type="entry name" value="ACT"/>
    <property type="match status" value="1"/>
</dbReference>
<evidence type="ECO:0000259" key="21">
    <source>
        <dbReference type="PROSITE" id="PS51168"/>
    </source>
</evidence>
<dbReference type="SUPFAM" id="SSF55021">
    <property type="entry name" value="ACT-like"/>
    <property type="match status" value="1"/>
</dbReference>
<dbReference type="PANTHER" id="PTHR21022:SF19">
    <property type="entry name" value="PREPHENATE DEHYDRATASE-RELATED"/>
    <property type="match status" value="1"/>
</dbReference>
<dbReference type="NCBIfam" id="NF008865">
    <property type="entry name" value="PRK11898.1"/>
    <property type="match status" value="1"/>
</dbReference>
<evidence type="ECO:0000259" key="22">
    <source>
        <dbReference type="PROSITE" id="PS51171"/>
    </source>
</evidence>
<evidence type="ECO:0000259" key="23">
    <source>
        <dbReference type="PROSITE" id="PS51671"/>
    </source>
</evidence>
<organism evidence="24 25">
    <name type="scientific">Acinetobacter brisouii CIP 110357</name>
    <dbReference type="NCBI Taxonomy" id="1341683"/>
    <lineage>
        <taxon>Bacteria</taxon>
        <taxon>Pseudomonadati</taxon>
        <taxon>Pseudomonadota</taxon>
        <taxon>Gammaproteobacteria</taxon>
        <taxon>Moraxellales</taxon>
        <taxon>Moraxellaceae</taxon>
        <taxon>Acinetobacter</taxon>
    </lineage>
</organism>
<dbReference type="PANTHER" id="PTHR21022">
    <property type="entry name" value="PREPHENATE DEHYDRATASE P PROTEIN"/>
    <property type="match status" value="1"/>
</dbReference>
<comment type="pathway">
    <text evidence="5">Metabolic intermediate biosynthesis; prephenate biosynthesis; prephenate from chorismate: step 1/1.</text>
</comment>
<name>V2URN4_9GAMM</name>
<evidence type="ECO:0000256" key="20">
    <source>
        <dbReference type="SAM" id="Coils"/>
    </source>
</evidence>
<protein>
    <recommendedName>
        <fullName evidence="8">Bifunctional chorismate mutase/prephenate dehydratase</fullName>
        <ecNumber evidence="7">4.2.1.51</ecNumber>
        <ecNumber evidence="6">5.4.99.5</ecNumber>
    </recommendedName>
    <alternativeName>
        <fullName evidence="17">Chorismate mutase-prephenate dehydratase</fullName>
    </alternativeName>
    <alternativeName>
        <fullName evidence="16">p-protein</fullName>
    </alternativeName>
</protein>
<dbReference type="InterPro" id="IPR002912">
    <property type="entry name" value="ACT_dom"/>
</dbReference>
<evidence type="ECO:0000256" key="4">
    <source>
        <dbReference type="ARBA" id="ARBA00004741"/>
    </source>
</evidence>
<keyword evidence="15" id="KW-0511">Multifunctional enzyme</keyword>